<reference evidence="3" key="1">
    <citation type="submission" date="2024-03" db="EMBL/GenBank/DDBJ databases">
        <title>Chitinophaga horti sp. nov., isolated from garden soil.</title>
        <authorList>
            <person name="Lee D.S."/>
            <person name="Han D.M."/>
            <person name="Baek J.H."/>
            <person name="Choi D.G."/>
            <person name="Jeon J.H."/>
            <person name="Jeon C.O."/>
        </authorList>
    </citation>
    <scope>NUCLEOTIDE SEQUENCE [LARGE SCALE GENOMIC DNA]</scope>
    <source>
        <strain evidence="3">GPA1</strain>
    </source>
</reference>
<proteinExistence type="predicted"/>
<dbReference type="InterPro" id="IPR021354">
    <property type="entry name" value="DUF2975"/>
</dbReference>
<gene>
    <name evidence="2" type="ORF">WJU16_01085</name>
</gene>
<evidence type="ECO:0000313" key="2">
    <source>
        <dbReference type="EMBL" id="WZN41632.1"/>
    </source>
</evidence>
<keyword evidence="1" id="KW-1133">Transmembrane helix</keyword>
<sequence>MPGNNPSLNGRIFHTFRWLVEIAWYTNFALIAIAITILSLVMFFDTDTHFSAMVDLTTPLSSIPATGATLEAKAAIIHMRVPINTFQQISAFFFLFLFEFIVIAVLFNLRKVLRSIKRQSPFTNEAIRRLRYTALFIALLAPYNLLLSILRGEIIHAYAPQAEHAFRMHWNIGLPYIIVAAVIYILVDVFRYGMRLQKENEAFV</sequence>
<keyword evidence="3" id="KW-1185">Reference proteome</keyword>
<dbReference type="Pfam" id="PF11188">
    <property type="entry name" value="DUF2975"/>
    <property type="match status" value="1"/>
</dbReference>
<feature type="transmembrane region" description="Helical" evidence="1">
    <location>
        <begin position="22"/>
        <end position="44"/>
    </location>
</feature>
<keyword evidence="1" id="KW-0812">Transmembrane</keyword>
<keyword evidence="1" id="KW-0472">Membrane</keyword>
<evidence type="ECO:0000313" key="3">
    <source>
        <dbReference type="Proteomes" id="UP001485459"/>
    </source>
</evidence>
<feature type="transmembrane region" description="Helical" evidence="1">
    <location>
        <begin position="130"/>
        <end position="150"/>
    </location>
</feature>
<name>A0ABZ2YQM8_9BACT</name>
<evidence type="ECO:0000256" key="1">
    <source>
        <dbReference type="SAM" id="Phobius"/>
    </source>
</evidence>
<organism evidence="2 3">
    <name type="scientific">Chitinophaga pollutisoli</name>
    <dbReference type="NCBI Taxonomy" id="3133966"/>
    <lineage>
        <taxon>Bacteria</taxon>
        <taxon>Pseudomonadati</taxon>
        <taxon>Bacteroidota</taxon>
        <taxon>Chitinophagia</taxon>
        <taxon>Chitinophagales</taxon>
        <taxon>Chitinophagaceae</taxon>
        <taxon>Chitinophaga</taxon>
    </lineage>
</organism>
<dbReference type="Proteomes" id="UP001485459">
    <property type="component" value="Chromosome"/>
</dbReference>
<feature type="transmembrane region" description="Helical" evidence="1">
    <location>
        <begin position="89"/>
        <end position="109"/>
    </location>
</feature>
<dbReference type="RefSeq" id="WP_341836481.1">
    <property type="nucleotide sequence ID" value="NZ_CP149822.1"/>
</dbReference>
<feature type="transmembrane region" description="Helical" evidence="1">
    <location>
        <begin position="170"/>
        <end position="190"/>
    </location>
</feature>
<protein>
    <submittedName>
        <fullName evidence="2">DUF2975 domain-containing protein</fullName>
    </submittedName>
</protein>
<accession>A0ABZ2YQM8</accession>
<dbReference type="EMBL" id="CP149822">
    <property type="protein sequence ID" value="WZN41632.1"/>
    <property type="molecule type" value="Genomic_DNA"/>
</dbReference>